<accession>A0ACD3ANC6</accession>
<evidence type="ECO:0000313" key="2">
    <source>
        <dbReference type="Proteomes" id="UP000308600"/>
    </source>
</evidence>
<gene>
    <name evidence="1" type="ORF">BDN72DRAFT_961199</name>
</gene>
<dbReference type="Proteomes" id="UP000308600">
    <property type="component" value="Unassembled WGS sequence"/>
</dbReference>
<organism evidence="1 2">
    <name type="scientific">Pluteus cervinus</name>
    <dbReference type="NCBI Taxonomy" id="181527"/>
    <lineage>
        <taxon>Eukaryota</taxon>
        <taxon>Fungi</taxon>
        <taxon>Dikarya</taxon>
        <taxon>Basidiomycota</taxon>
        <taxon>Agaricomycotina</taxon>
        <taxon>Agaricomycetes</taxon>
        <taxon>Agaricomycetidae</taxon>
        <taxon>Agaricales</taxon>
        <taxon>Pluteineae</taxon>
        <taxon>Pluteaceae</taxon>
        <taxon>Pluteus</taxon>
    </lineage>
</organism>
<keyword evidence="2" id="KW-1185">Reference proteome</keyword>
<sequence length="504" mass="56364">MEVISRDGSGQFSGINRLPPEVLALVFSHLTQQLSSKAWTGVTLVCRYWRFAALGSGALWSNIKMDAPSVELWLNRSNSHLLSVQLHHPSRTSLPGLHTTLHELIRIRELHLSLTASLWRAASSLLEGAAPVLESFFLESCEDDSDGSDGWDGDIFSLPANLFAGVAPNLVSVELTDCLVDLKLPIFQRLTSLTLMGPAADVELELDAVIEALRAMPDLETLVLYLDWGWLEPGEGLATPAPNSIATLPRLSKVTIKVDFEGNMYILSRLRFTPTTTVMLKCFAFNVDVQSAVRHFISAYDNARGDTLIPVHRMELSEDNNPVFAHNWLLIQIHRKTEIRNFVLDIRLGHRKPNQSPDGYATELFLLPLARNDVTFVSALPLSYSMWRMLPLLLTNLRHLSLKKSASGSFLDYLNWFYSNPPLENLAHGDAGDDAYLDSLPLSLESLEIDGPDPKGYCLEGLIKAMKDRKSQLNYLKLRFRGDQRADSVEALRLLVKKFEVQFG</sequence>
<evidence type="ECO:0000313" key="1">
    <source>
        <dbReference type="EMBL" id="TFK67221.1"/>
    </source>
</evidence>
<protein>
    <submittedName>
        <fullName evidence="1">Uncharacterized protein</fullName>
    </submittedName>
</protein>
<reference evidence="1 2" key="1">
    <citation type="journal article" date="2019" name="Nat. Ecol. Evol.">
        <title>Megaphylogeny resolves global patterns of mushroom evolution.</title>
        <authorList>
            <person name="Varga T."/>
            <person name="Krizsan K."/>
            <person name="Foldi C."/>
            <person name="Dima B."/>
            <person name="Sanchez-Garcia M."/>
            <person name="Sanchez-Ramirez S."/>
            <person name="Szollosi G.J."/>
            <person name="Szarkandi J.G."/>
            <person name="Papp V."/>
            <person name="Albert L."/>
            <person name="Andreopoulos W."/>
            <person name="Angelini C."/>
            <person name="Antonin V."/>
            <person name="Barry K.W."/>
            <person name="Bougher N.L."/>
            <person name="Buchanan P."/>
            <person name="Buyck B."/>
            <person name="Bense V."/>
            <person name="Catcheside P."/>
            <person name="Chovatia M."/>
            <person name="Cooper J."/>
            <person name="Damon W."/>
            <person name="Desjardin D."/>
            <person name="Finy P."/>
            <person name="Geml J."/>
            <person name="Haridas S."/>
            <person name="Hughes K."/>
            <person name="Justo A."/>
            <person name="Karasinski D."/>
            <person name="Kautmanova I."/>
            <person name="Kiss B."/>
            <person name="Kocsube S."/>
            <person name="Kotiranta H."/>
            <person name="LaButti K.M."/>
            <person name="Lechner B.E."/>
            <person name="Liimatainen K."/>
            <person name="Lipzen A."/>
            <person name="Lukacs Z."/>
            <person name="Mihaltcheva S."/>
            <person name="Morgado L.N."/>
            <person name="Niskanen T."/>
            <person name="Noordeloos M.E."/>
            <person name="Ohm R.A."/>
            <person name="Ortiz-Santana B."/>
            <person name="Ovrebo C."/>
            <person name="Racz N."/>
            <person name="Riley R."/>
            <person name="Savchenko A."/>
            <person name="Shiryaev A."/>
            <person name="Soop K."/>
            <person name="Spirin V."/>
            <person name="Szebenyi C."/>
            <person name="Tomsovsky M."/>
            <person name="Tulloss R.E."/>
            <person name="Uehling J."/>
            <person name="Grigoriev I.V."/>
            <person name="Vagvolgyi C."/>
            <person name="Papp T."/>
            <person name="Martin F.M."/>
            <person name="Miettinen O."/>
            <person name="Hibbett D.S."/>
            <person name="Nagy L.G."/>
        </authorList>
    </citation>
    <scope>NUCLEOTIDE SEQUENCE [LARGE SCALE GENOMIC DNA]</scope>
    <source>
        <strain evidence="1 2">NL-1719</strain>
    </source>
</reference>
<dbReference type="EMBL" id="ML208382">
    <property type="protein sequence ID" value="TFK67221.1"/>
    <property type="molecule type" value="Genomic_DNA"/>
</dbReference>
<proteinExistence type="predicted"/>
<name>A0ACD3ANC6_9AGAR</name>